<dbReference type="EMBL" id="FNAJ01000001">
    <property type="protein sequence ID" value="SDD41558.1"/>
    <property type="molecule type" value="Genomic_DNA"/>
</dbReference>
<comment type="caution">
    <text evidence="2">The sequence shown here is derived from an EMBL/GenBank/DDBJ whole genome shotgun (WGS) entry which is preliminary data.</text>
</comment>
<gene>
    <name evidence="2" type="ORF">MVI01_70860</name>
    <name evidence="3" type="ORF">SAMN04488504_101796</name>
</gene>
<protein>
    <submittedName>
        <fullName evidence="2">Uncharacterized protein</fullName>
    </submittedName>
</protein>
<evidence type="ECO:0000313" key="5">
    <source>
        <dbReference type="Proteomes" id="UP000321224"/>
    </source>
</evidence>
<name>A0A511HNY3_9BACT</name>
<evidence type="ECO:0000256" key="1">
    <source>
        <dbReference type="SAM" id="Coils"/>
    </source>
</evidence>
<proteinExistence type="predicted"/>
<keyword evidence="4" id="KW-1185">Reference proteome</keyword>
<reference evidence="2 5" key="2">
    <citation type="submission" date="2019-07" db="EMBL/GenBank/DDBJ databases">
        <title>Whole genome shotgun sequence of Myxococcus virescens NBRC 100334.</title>
        <authorList>
            <person name="Hosoyama A."/>
            <person name="Uohara A."/>
            <person name="Ohji S."/>
            <person name="Ichikawa N."/>
        </authorList>
    </citation>
    <scope>NUCLEOTIDE SEQUENCE [LARGE SCALE GENOMIC DNA]</scope>
    <source>
        <strain evidence="2 5">NBRC 100334</strain>
    </source>
</reference>
<dbReference type="Proteomes" id="UP000198717">
    <property type="component" value="Unassembled WGS sequence"/>
</dbReference>
<keyword evidence="1" id="KW-0175">Coiled coil</keyword>
<evidence type="ECO:0000313" key="3">
    <source>
        <dbReference type="EMBL" id="SDD41558.1"/>
    </source>
</evidence>
<reference evidence="3 4" key="1">
    <citation type="submission" date="2016-10" db="EMBL/GenBank/DDBJ databases">
        <authorList>
            <person name="Varghese N."/>
            <person name="Submissions S."/>
        </authorList>
    </citation>
    <scope>NUCLEOTIDE SEQUENCE [LARGE SCALE GENOMIC DNA]</scope>
    <source>
        <strain evidence="3 4">DSM 2260</strain>
    </source>
</reference>
<dbReference type="AlphaFoldDB" id="A0A511HNY3"/>
<dbReference type="Proteomes" id="UP000321224">
    <property type="component" value="Unassembled WGS sequence"/>
</dbReference>
<evidence type="ECO:0000313" key="2">
    <source>
        <dbReference type="EMBL" id="GEL75302.1"/>
    </source>
</evidence>
<dbReference type="RefSeq" id="WP_090485597.1">
    <property type="nucleotide sequence ID" value="NZ_BJVY01000067.1"/>
</dbReference>
<evidence type="ECO:0000313" key="4">
    <source>
        <dbReference type="Proteomes" id="UP000198717"/>
    </source>
</evidence>
<organism evidence="2 5">
    <name type="scientific">Myxococcus virescens</name>
    <dbReference type="NCBI Taxonomy" id="83456"/>
    <lineage>
        <taxon>Bacteria</taxon>
        <taxon>Pseudomonadati</taxon>
        <taxon>Myxococcota</taxon>
        <taxon>Myxococcia</taxon>
        <taxon>Myxococcales</taxon>
        <taxon>Cystobacterineae</taxon>
        <taxon>Myxococcaceae</taxon>
        <taxon>Myxococcus</taxon>
    </lineage>
</organism>
<dbReference type="EMBL" id="BJVY01000067">
    <property type="protein sequence ID" value="GEL75302.1"/>
    <property type="molecule type" value="Genomic_DNA"/>
</dbReference>
<sequence>MHPPLENGARRGAQVRCPACTRFHEPGLLCPRCDCGPVPPERYGAARMLVHAGVDRYALADRVSLLPTSMAERLESRYARMWAHVRRLLVGVRRYEQALFLQGFEEDVEDRWAQRLPWHVPEEEPAVELEEGLHTAVPALEPRWLAALVDVHEGTPSHAALDTVLTCLEDDGRFGCEAALALTRWRVWPHAHGSRVATERIARLARAAFARFPEQGARAAVAWARATGQAPDVDLLLALREGLHHPDADLRFECALCLQDEDGLLAAVESTDLARAAEARRALASRGSVRLLERMASRGDADFALDVLRRLPAQAPPGALSALLAVSDRVEGGLAEALHGWARGRPFAELPPEERALWVDWALARLARLSAADALRFLEWAAAARDADRMEETRAFVSAVSESLAREPPSLRASRFQDAAFSRFLTLAGEEDALRLHAWSREAPCTEPLLEAVLSLPSRLRWGDTLAPGQGARLLMALWTGEGRERLLAPLAKVVRGWNGDSQQAVFIDAVWRRFQLHPDERTDLLATFTPWRAALWERQQAAEPDAVVCFQTWWPVEDPEQLPERVDALVRESPPEDLSRRLEPVWKAAELRVDALPRATSLAVSYAAAVLSGTVRRDVDALVPDAERFLAWFPSFRERVVAASPASSERSHSRDFLKDIEADVRLIREHLERKRQREDQAREAELRRMVEASRQRDLARQRELMARQVDASPLTHGVEVAPLLTPLVLLNPRGPVQPLDLEVCFPEARLRTLLDYTRLLKVMSVNNDVMAVFEAHGLSVATWTSEATAWGKLLVRRPELTLRFGELFQGPWG</sequence>
<accession>A0A511HNY3</accession>
<feature type="coiled-coil region" evidence="1">
    <location>
        <begin position="658"/>
        <end position="689"/>
    </location>
</feature>